<evidence type="ECO:0000313" key="3">
    <source>
        <dbReference type="EnsemblMetazoa" id="AALB005630-PA"/>
    </source>
</evidence>
<dbReference type="Proteomes" id="UP000069272">
    <property type="component" value="Chromosome 3L"/>
</dbReference>
<feature type="compositionally biased region" description="Low complexity" evidence="1">
    <location>
        <begin position="102"/>
        <end position="113"/>
    </location>
</feature>
<feature type="chain" id="PRO_5043758314" evidence="2">
    <location>
        <begin position="33"/>
        <end position="150"/>
    </location>
</feature>
<accession>A0A182FGI9</accession>
<feature type="compositionally biased region" description="Basic residues" evidence="1">
    <location>
        <begin position="114"/>
        <end position="131"/>
    </location>
</feature>
<evidence type="ECO:0000256" key="1">
    <source>
        <dbReference type="SAM" id="MobiDB-lite"/>
    </source>
</evidence>
<evidence type="ECO:0000256" key="2">
    <source>
        <dbReference type="SAM" id="SignalP"/>
    </source>
</evidence>
<keyword evidence="2" id="KW-0732">Signal</keyword>
<keyword evidence="4" id="KW-1185">Reference proteome</keyword>
<feature type="region of interest" description="Disordered" evidence="1">
    <location>
        <begin position="102"/>
        <end position="132"/>
    </location>
</feature>
<evidence type="ECO:0000313" key="4">
    <source>
        <dbReference type="Proteomes" id="UP000069272"/>
    </source>
</evidence>
<dbReference type="VEuPathDB" id="VectorBase:AALB005630"/>
<feature type="signal peptide" evidence="2">
    <location>
        <begin position="1"/>
        <end position="32"/>
    </location>
</feature>
<dbReference type="AlphaFoldDB" id="A0A182FGI9"/>
<protein>
    <submittedName>
        <fullName evidence="3">Uncharacterized protein</fullName>
    </submittedName>
</protein>
<name>A0A182FGI9_ANOAL</name>
<proteinExistence type="predicted"/>
<organism evidence="3 4">
    <name type="scientific">Anopheles albimanus</name>
    <name type="common">New world malaria mosquito</name>
    <dbReference type="NCBI Taxonomy" id="7167"/>
    <lineage>
        <taxon>Eukaryota</taxon>
        <taxon>Metazoa</taxon>
        <taxon>Ecdysozoa</taxon>
        <taxon>Arthropoda</taxon>
        <taxon>Hexapoda</taxon>
        <taxon>Insecta</taxon>
        <taxon>Pterygota</taxon>
        <taxon>Neoptera</taxon>
        <taxon>Endopterygota</taxon>
        <taxon>Diptera</taxon>
        <taxon>Nematocera</taxon>
        <taxon>Culicoidea</taxon>
        <taxon>Culicidae</taxon>
        <taxon>Anophelinae</taxon>
        <taxon>Anopheles</taxon>
    </lineage>
</organism>
<sequence>MKGLRARKRWLVVMQLLSLLLLLLLLIVQTESHSVGEQQRGIVGIGYPAFFYDIKHQFGSIGRDLRQLVTSLLGATQVVYWKHPLKRPNALRRADVVAVQHQQQQQQQQQPVRRQPHRKATQQRTGRRKKKAYDGGDYDDFFSFDALGLW</sequence>
<reference evidence="3" key="2">
    <citation type="submission" date="2022-08" db="UniProtKB">
        <authorList>
            <consortium name="EnsemblMetazoa"/>
        </authorList>
    </citation>
    <scope>IDENTIFICATION</scope>
    <source>
        <strain evidence="3">STECLA/ALBI9_A</strain>
    </source>
</reference>
<reference evidence="3 4" key="1">
    <citation type="journal article" date="2017" name="G3 (Bethesda)">
        <title>The Physical Genome Mapping of Anopheles albimanus Corrected Scaffold Misassemblies and Identified Interarm Rearrangements in Genus Anopheles.</title>
        <authorList>
            <person name="Artemov G.N."/>
            <person name="Peery A.N."/>
            <person name="Jiang X."/>
            <person name="Tu Z."/>
            <person name="Stegniy V.N."/>
            <person name="Sharakhova M.V."/>
            <person name="Sharakhov I.V."/>
        </authorList>
    </citation>
    <scope>NUCLEOTIDE SEQUENCE [LARGE SCALE GENOMIC DNA]</scope>
    <source>
        <strain evidence="3 4">ALBI9_A</strain>
    </source>
</reference>
<dbReference type="EnsemblMetazoa" id="AALB005630-RA">
    <property type="protein sequence ID" value="AALB005630-PA"/>
    <property type="gene ID" value="AALB005630"/>
</dbReference>